<dbReference type="Proteomes" id="UP000676310">
    <property type="component" value="Unassembled WGS sequence"/>
</dbReference>
<sequence length="406" mass="44666">MAEQGPPPEQGPPQGGPPPGSFSIPIPVGPNGERPTPEQIQQIQMQLQAEAQKHGISVQEYVQRLRQQAMAQQQAQMQAQQRAQQQQQQQPIQPGPPKPEAIAVANWLKSQDLKPRTVVHDEKRKDMFRVKRAIRALQSPAYQKARAKNPLLPEVNDRASAENCFKLLPLSLLALRVTKVDDNAHEGHNHAKPKRVKGLWTVKIEQHQDANDDNYYIWLYEGSQWKQKLYAAGALLLVIAIVLFPLWPLFLRQGVWYLSMGMLGLIGLFFAMAIVRLIIFVITIFAVPPGLWLYPNLFEDVGFFDSFRPVWAWQETPEDVKAKKAAKKEKKAAKLAAKAAGGKPKKGAIDAAPAQAAPAQAAPAPAAAPASAPVKSVPQPTGSDAAPEGAVTQRAPRATVEEVEDE</sequence>
<evidence type="ECO:0000256" key="4">
    <source>
        <dbReference type="ARBA" id="ARBA00022448"/>
    </source>
</evidence>
<feature type="region of interest" description="Disordered" evidence="11">
    <location>
        <begin position="337"/>
        <end position="406"/>
    </location>
</feature>
<keyword evidence="14" id="KW-1185">Reference proteome</keyword>
<reference evidence="13" key="1">
    <citation type="submission" date="2021-05" db="EMBL/GenBank/DDBJ databases">
        <authorList>
            <person name="Stam R."/>
        </authorList>
    </citation>
    <scope>NUCLEOTIDE SEQUENCE</scope>
    <source>
        <strain evidence="13">CS162</strain>
    </source>
</reference>
<protein>
    <recommendedName>
        <fullName evidence="3">Translocation protein SEC62</fullName>
    </recommendedName>
</protein>
<keyword evidence="4" id="KW-0813">Transport</keyword>
<accession>A0A8J2HZ89</accession>
<dbReference type="OrthoDB" id="200187at2759"/>
<feature type="transmembrane region" description="Helical" evidence="12">
    <location>
        <begin position="229"/>
        <end position="250"/>
    </location>
</feature>
<gene>
    <name evidence="13" type="ORF">ALTATR162_LOCUS3100</name>
</gene>
<feature type="region of interest" description="Disordered" evidence="11">
    <location>
        <begin position="76"/>
        <end position="100"/>
    </location>
</feature>
<keyword evidence="7" id="KW-0653">Protein transport</keyword>
<evidence type="ECO:0000256" key="8">
    <source>
        <dbReference type="ARBA" id="ARBA00022989"/>
    </source>
</evidence>
<name>A0A8J2HZ89_9PLEO</name>
<keyword evidence="9" id="KW-0811">Translocation</keyword>
<feature type="compositionally biased region" description="Low complexity" evidence="11">
    <location>
        <begin position="21"/>
        <end position="30"/>
    </location>
</feature>
<dbReference type="PANTHER" id="PTHR12443:SF9">
    <property type="entry name" value="TRANSLOCATION PROTEIN SEC62"/>
    <property type="match status" value="1"/>
</dbReference>
<organism evidence="13 14">
    <name type="scientific">Alternaria atra</name>
    <dbReference type="NCBI Taxonomy" id="119953"/>
    <lineage>
        <taxon>Eukaryota</taxon>
        <taxon>Fungi</taxon>
        <taxon>Dikarya</taxon>
        <taxon>Ascomycota</taxon>
        <taxon>Pezizomycotina</taxon>
        <taxon>Dothideomycetes</taxon>
        <taxon>Pleosporomycetidae</taxon>
        <taxon>Pleosporales</taxon>
        <taxon>Pleosporineae</taxon>
        <taxon>Pleosporaceae</taxon>
        <taxon>Alternaria</taxon>
        <taxon>Alternaria sect. Ulocladioides</taxon>
    </lineage>
</organism>
<evidence type="ECO:0000256" key="5">
    <source>
        <dbReference type="ARBA" id="ARBA00022692"/>
    </source>
</evidence>
<comment type="caution">
    <text evidence="13">The sequence shown here is derived from an EMBL/GenBank/DDBJ whole genome shotgun (WGS) entry which is preliminary data.</text>
</comment>
<dbReference type="GO" id="GO:0005789">
    <property type="term" value="C:endoplasmic reticulum membrane"/>
    <property type="evidence" value="ECO:0007669"/>
    <property type="project" value="UniProtKB-SubCell"/>
</dbReference>
<keyword evidence="8 12" id="KW-1133">Transmembrane helix</keyword>
<feature type="compositionally biased region" description="Low complexity" evidence="11">
    <location>
        <begin position="76"/>
        <end position="90"/>
    </location>
</feature>
<evidence type="ECO:0000256" key="11">
    <source>
        <dbReference type="SAM" id="MobiDB-lite"/>
    </source>
</evidence>
<keyword evidence="5 12" id="KW-0812">Transmembrane</keyword>
<dbReference type="Pfam" id="PF03839">
    <property type="entry name" value="Sec62"/>
    <property type="match status" value="1"/>
</dbReference>
<evidence type="ECO:0000313" key="13">
    <source>
        <dbReference type="EMBL" id="CAG5153255.1"/>
    </source>
</evidence>
<dbReference type="InterPro" id="IPR011553">
    <property type="entry name" value="Sec62_asco"/>
</dbReference>
<dbReference type="GeneID" id="67014620"/>
<evidence type="ECO:0000256" key="1">
    <source>
        <dbReference type="ARBA" id="ARBA00004477"/>
    </source>
</evidence>
<evidence type="ECO:0000256" key="10">
    <source>
        <dbReference type="ARBA" id="ARBA00023136"/>
    </source>
</evidence>
<dbReference type="EMBL" id="CAJRGZ010000016">
    <property type="protein sequence ID" value="CAG5153255.1"/>
    <property type="molecule type" value="Genomic_DNA"/>
</dbReference>
<feature type="compositionally biased region" description="Pro residues" evidence="11">
    <location>
        <begin position="1"/>
        <end position="20"/>
    </location>
</feature>
<comment type="subcellular location">
    <subcellularLocation>
        <location evidence="1">Endoplasmic reticulum membrane</location>
        <topology evidence="1">Multi-pass membrane protein</topology>
    </subcellularLocation>
</comment>
<evidence type="ECO:0000256" key="3">
    <source>
        <dbReference type="ARBA" id="ARBA00021257"/>
    </source>
</evidence>
<keyword evidence="6" id="KW-0256">Endoplasmic reticulum</keyword>
<keyword evidence="10 12" id="KW-0472">Membrane</keyword>
<evidence type="ECO:0000256" key="9">
    <source>
        <dbReference type="ARBA" id="ARBA00023010"/>
    </source>
</evidence>
<proteinExistence type="inferred from homology"/>
<evidence type="ECO:0000313" key="14">
    <source>
        <dbReference type="Proteomes" id="UP000676310"/>
    </source>
</evidence>
<evidence type="ECO:0000256" key="2">
    <source>
        <dbReference type="ARBA" id="ARBA00010604"/>
    </source>
</evidence>
<dbReference type="PANTHER" id="PTHR12443">
    <property type="entry name" value="TRANSLOCATION PROTEIN SEC62"/>
    <property type="match status" value="1"/>
</dbReference>
<evidence type="ECO:0000256" key="6">
    <source>
        <dbReference type="ARBA" id="ARBA00022824"/>
    </source>
</evidence>
<dbReference type="GO" id="GO:0031204">
    <property type="term" value="P:post-translational protein targeting to membrane, translocation"/>
    <property type="evidence" value="ECO:0007669"/>
    <property type="project" value="TreeGrafter"/>
</dbReference>
<dbReference type="RefSeq" id="XP_043166641.1">
    <property type="nucleotide sequence ID" value="XM_043310706.1"/>
</dbReference>
<feature type="compositionally biased region" description="Low complexity" evidence="11">
    <location>
        <begin position="349"/>
        <end position="373"/>
    </location>
</feature>
<dbReference type="InterPro" id="IPR004728">
    <property type="entry name" value="Sec62"/>
</dbReference>
<comment type="similarity">
    <text evidence="2">Belongs to the SEC62 family.</text>
</comment>
<evidence type="ECO:0000256" key="7">
    <source>
        <dbReference type="ARBA" id="ARBA00022927"/>
    </source>
</evidence>
<dbReference type="AlphaFoldDB" id="A0A8J2HZ89"/>
<evidence type="ECO:0000256" key="12">
    <source>
        <dbReference type="SAM" id="Phobius"/>
    </source>
</evidence>
<feature type="region of interest" description="Disordered" evidence="11">
    <location>
        <begin position="1"/>
        <end position="39"/>
    </location>
</feature>
<feature type="transmembrane region" description="Helical" evidence="12">
    <location>
        <begin position="256"/>
        <end position="287"/>
    </location>
</feature>
<dbReference type="NCBIfam" id="TIGR00869">
    <property type="entry name" value="sec62"/>
    <property type="match status" value="1"/>
</dbReference>